<evidence type="ECO:0000313" key="3">
    <source>
        <dbReference type="EMBL" id="NIG17277.1"/>
    </source>
</evidence>
<feature type="region of interest" description="Disordered" evidence="1">
    <location>
        <begin position="56"/>
        <end position="96"/>
    </location>
</feature>
<name>A0ABX0RIW0_9GAMM</name>
<comment type="caution">
    <text evidence="3">The sequence shown here is derived from an EMBL/GenBank/DDBJ whole genome shotgun (WGS) entry which is preliminary data.</text>
</comment>
<sequence>MLNGIGGRTIGEAKENLSRPEFQLWAIYRNKYGSLNPGLRTEWAGGVVSSVIANTNRDSKTPPFQPTDFTQHFNEPEAEPDDDAPITLETAMNTWH</sequence>
<evidence type="ECO:0000313" key="4">
    <source>
        <dbReference type="Proteomes" id="UP001515780"/>
    </source>
</evidence>
<reference evidence="3 4" key="1">
    <citation type="journal article" date="2019" name="bioRxiv">
        <title>Bacteria contribute to plant secondary compound degradation in a generalist herbivore system.</title>
        <authorList>
            <person name="Francoeur C.B."/>
            <person name="Khadempour L."/>
            <person name="Moreira-Soto R.D."/>
            <person name="Gotting K."/>
            <person name="Book A.J."/>
            <person name="Pinto-Tomas A.A."/>
            <person name="Keefover-Ring K."/>
            <person name="Currie C.R."/>
        </authorList>
    </citation>
    <scope>NUCLEOTIDE SEQUENCE [LARGE SCALE GENOMIC DNA]</scope>
    <source>
        <strain evidence="3">Al-1710</strain>
    </source>
</reference>
<keyword evidence="4" id="KW-1185">Reference proteome</keyword>
<dbReference type="Proteomes" id="UP001515780">
    <property type="component" value="Unassembled WGS sequence"/>
</dbReference>
<feature type="domain" description="Minor tail T" evidence="2">
    <location>
        <begin position="19"/>
        <end position="95"/>
    </location>
</feature>
<accession>A0ABX0RIW0</accession>
<gene>
    <name evidence="3" type="ORF">F3J37_01120</name>
</gene>
<evidence type="ECO:0000256" key="1">
    <source>
        <dbReference type="SAM" id="MobiDB-lite"/>
    </source>
</evidence>
<dbReference type="InterPro" id="IPR009350">
    <property type="entry name" value="Phage_tail_T"/>
</dbReference>
<evidence type="ECO:0000259" key="2">
    <source>
        <dbReference type="Pfam" id="PF06223"/>
    </source>
</evidence>
<dbReference type="RefSeq" id="WP_166718886.1">
    <property type="nucleotide sequence ID" value="NZ_VWXC01000001.1"/>
</dbReference>
<protein>
    <submittedName>
        <fullName evidence="3">Phage tail protein</fullName>
    </submittedName>
</protein>
<proteinExistence type="predicted"/>
<organism evidence="3 4">
    <name type="scientific">Candidatus Pantoea communis</name>
    <dbReference type="NCBI Taxonomy" id="2608354"/>
    <lineage>
        <taxon>Bacteria</taxon>
        <taxon>Pseudomonadati</taxon>
        <taxon>Pseudomonadota</taxon>
        <taxon>Gammaproteobacteria</taxon>
        <taxon>Enterobacterales</taxon>
        <taxon>Erwiniaceae</taxon>
        <taxon>Pantoea</taxon>
    </lineage>
</organism>
<dbReference type="EMBL" id="VWXC01000001">
    <property type="protein sequence ID" value="NIG17277.1"/>
    <property type="molecule type" value="Genomic_DNA"/>
</dbReference>
<dbReference type="Pfam" id="PF06223">
    <property type="entry name" value="Phage_tail_T"/>
    <property type="match status" value="1"/>
</dbReference>